<name>A0A3Q7XLE9_CICAR</name>
<evidence type="ECO:0000256" key="2">
    <source>
        <dbReference type="ARBA" id="ARBA00022491"/>
    </source>
</evidence>
<evidence type="ECO:0000313" key="5">
    <source>
        <dbReference type="Proteomes" id="UP000087171"/>
    </source>
</evidence>
<dbReference type="PROSITE" id="PS51477">
    <property type="entry name" value="PAH"/>
    <property type="match status" value="1"/>
</dbReference>
<reference evidence="5" key="1">
    <citation type="journal article" date="2013" name="Nat. Biotechnol.">
        <title>Draft genome sequence of chickpea (Cicer arietinum) provides a resource for trait improvement.</title>
        <authorList>
            <person name="Varshney R.K."/>
            <person name="Song C."/>
            <person name="Saxena R.K."/>
            <person name="Azam S."/>
            <person name="Yu S."/>
            <person name="Sharpe A.G."/>
            <person name="Cannon S."/>
            <person name="Baek J."/>
            <person name="Rosen B.D."/>
            <person name="Tar'an B."/>
            <person name="Millan T."/>
            <person name="Zhang X."/>
            <person name="Ramsay L.D."/>
            <person name="Iwata A."/>
            <person name="Wang Y."/>
            <person name="Nelson W."/>
            <person name="Farmer A.D."/>
            <person name="Gaur P.M."/>
            <person name="Soderlund C."/>
            <person name="Penmetsa R.V."/>
            <person name="Xu C."/>
            <person name="Bharti A.K."/>
            <person name="He W."/>
            <person name="Winter P."/>
            <person name="Zhao S."/>
            <person name="Hane J.K."/>
            <person name="Carrasquilla-Garcia N."/>
            <person name="Condie J.A."/>
            <person name="Upadhyaya H.D."/>
            <person name="Luo M.C."/>
            <person name="Thudi M."/>
            <person name="Gowda C.L."/>
            <person name="Singh N.P."/>
            <person name="Lichtenzveig J."/>
            <person name="Gali K.K."/>
            <person name="Rubio J."/>
            <person name="Nadarajan N."/>
            <person name="Dolezel J."/>
            <person name="Bansal K.C."/>
            <person name="Xu X."/>
            <person name="Edwards D."/>
            <person name="Zhang G."/>
            <person name="Kahl G."/>
            <person name="Gil J."/>
            <person name="Singh K.B."/>
            <person name="Datta S.K."/>
            <person name="Jackson S.A."/>
            <person name="Wang J."/>
            <person name="Cook D.R."/>
        </authorList>
    </citation>
    <scope>NUCLEOTIDE SEQUENCE [LARGE SCALE GENOMIC DNA]</scope>
    <source>
        <strain evidence="5">cv. CDC Frontier</strain>
    </source>
</reference>
<dbReference type="Pfam" id="PF02671">
    <property type="entry name" value="PAH"/>
    <property type="match status" value="2"/>
</dbReference>
<protein>
    <submittedName>
        <fullName evidence="6">Paired amphipathic helix protein Sin3-like 4</fullName>
    </submittedName>
</protein>
<dbReference type="InterPro" id="IPR039774">
    <property type="entry name" value="Sin3-like"/>
</dbReference>
<dbReference type="RefSeq" id="XP_027187438.1">
    <property type="nucleotide sequence ID" value="XM_027331637.1"/>
</dbReference>
<keyword evidence="3 4" id="KW-0539">Nucleus</keyword>
<proteinExistence type="predicted"/>
<organism evidence="5 6">
    <name type="scientific">Cicer arietinum</name>
    <name type="common">Chickpea</name>
    <name type="synonym">Garbanzo</name>
    <dbReference type="NCBI Taxonomy" id="3827"/>
    <lineage>
        <taxon>Eukaryota</taxon>
        <taxon>Viridiplantae</taxon>
        <taxon>Streptophyta</taxon>
        <taxon>Embryophyta</taxon>
        <taxon>Tracheophyta</taxon>
        <taxon>Spermatophyta</taxon>
        <taxon>Magnoliopsida</taxon>
        <taxon>eudicotyledons</taxon>
        <taxon>Gunneridae</taxon>
        <taxon>Pentapetalae</taxon>
        <taxon>rosids</taxon>
        <taxon>fabids</taxon>
        <taxon>Fabales</taxon>
        <taxon>Fabaceae</taxon>
        <taxon>Papilionoideae</taxon>
        <taxon>50 kb inversion clade</taxon>
        <taxon>NPAAA clade</taxon>
        <taxon>Hologalegina</taxon>
        <taxon>IRL clade</taxon>
        <taxon>Cicereae</taxon>
        <taxon>Cicer</taxon>
    </lineage>
</organism>
<dbReference type="GO" id="GO:0003714">
    <property type="term" value="F:transcription corepressor activity"/>
    <property type="evidence" value="ECO:0007669"/>
    <property type="project" value="InterPro"/>
</dbReference>
<dbReference type="PANTHER" id="PTHR12346">
    <property type="entry name" value="SIN3B-RELATED"/>
    <property type="match status" value="1"/>
</dbReference>
<keyword evidence="2" id="KW-0678">Repressor</keyword>
<accession>A0A3Q7XLE9</accession>
<dbReference type="SUPFAM" id="SSF47762">
    <property type="entry name" value="PAH2 domain"/>
    <property type="match status" value="2"/>
</dbReference>
<dbReference type="PANTHER" id="PTHR12346:SF0">
    <property type="entry name" value="SIN3A, ISOFORM G"/>
    <property type="match status" value="1"/>
</dbReference>
<dbReference type="OrthoDB" id="1400315at2759"/>
<dbReference type="GO" id="GO:0000785">
    <property type="term" value="C:chromatin"/>
    <property type="evidence" value="ECO:0007669"/>
    <property type="project" value="TreeGrafter"/>
</dbReference>
<evidence type="ECO:0000256" key="1">
    <source>
        <dbReference type="ARBA" id="ARBA00004123"/>
    </source>
</evidence>
<evidence type="ECO:0000256" key="4">
    <source>
        <dbReference type="PROSITE-ProRule" id="PRU00810"/>
    </source>
</evidence>
<evidence type="ECO:0000256" key="3">
    <source>
        <dbReference type="ARBA" id="ARBA00023242"/>
    </source>
</evidence>
<dbReference type="GO" id="GO:0000118">
    <property type="term" value="C:histone deacetylase complex"/>
    <property type="evidence" value="ECO:0007669"/>
    <property type="project" value="TreeGrafter"/>
</dbReference>
<evidence type="ECO:0000313" key="6">
    <source>
        <dbReference type="RefSeq" id="XP_027187438.1"/>
    </source>
</evidence>
<dbReference type="InterPro" id="IPR003822">
    <property type="entry name" value="PAH"/>
</dbReference>
<dbReference type="GO" id="GO:0000122">
    <property type="term" value="P:negative regulation of transcription by RNA polymerase II"/>
    <property type="evidence" value="ECO:0007669"/>
    <property type="project" value="TreeGrafter"/>
</dbReference>
<reference evidence="6" key="2">
    <citation type="submission" date="2025-08" db="UniProtKB">
        <authorList>
            <consortium name="RefSeq"/>
        </authorList>
    </citation>
    <scope>IDENTIFICATION</scope>
    <source>
        <tissue evidence="6">Etiolated seedlings</tissue>
    </source>
</reference>
<comment type="subcellular location">
    <subcellularLocation>
        <location evidence="1 4">Nucleus</location>
    </subcellularLocation>
</comment>
<sequence length="169" mass="20306">MMNGGDQNYIVIDKVAFELAMEIKSRLKDEREKFEELVNVFIDWKAKRVDTTYVDEKVYEILEGHNDLIMRFNNYMHKGNEIKYLMEEEQPPPKKRVTMEDAINFLNKIKAQCQGVDDRVYQSFCHIMKMYYKKNISYKRVIYEVVGIFKDYPELLEGFKHFLPKHVTI</sequence>
<dbReference type="AlphaFoldDB" id="A0A3Q7XLE9"/>
<gene>
    <name evidence="6" type="primary">LOC113785382</name>
</gene>
<dbReference type="Proteomes" id="UP000087171">
    <property type="component" value="Chromosome Ca2"/>
</dbReference>
<keyword evidence="5" id="KW-1185">Reference proteome</keyword>
<dbReference type="InterPro" id="IPR036600">
    <property type="entry name" value="PAH_sf"/>
</dbReference>
<dbReference type="Gene3D" id="1.20.1160.11">
    <property type="entry name" value="Paired amphipathic helix"/>
    <property type="match status" value="2"/>
</dbReference>
<dbReference type="STRING" id="3827.A0A3Q7XLE9"/>